<dbReference type="PANTHER" id="PTHR21240:SF27">
    <property type="entry name" value="2-AMINO-3-CARBOXYMUCONATE-6-SEMIALDEHYDE DECARBOXYLASE"/>
    <property type="match status" value="1"/>
</dbReference>
<gene>
    <name evidence="14" type="ORF">DHEL01_v203963</name>
</gene>
<keyword evidence="15" id="KW-1185">Reference proteome</keyword>
<evidence type="ECO:0000256" key="7">
    <source>
        <dbReference type="ARBA" id="ARBA00022793"/>
    </source>
</evidence>
<comment type="caution">
    <text evidence="14">The sequence shown here is derived from an EMBL/GenBank/DDBJ whole genome shotgun (WGS) entry which is preliminary data.</text>
</comment>
<dbReference type="GO" id="GO:0001760">
    <property type="term" value="F:aminocarboxymuconate-semialdehyde decarboxylase activity"/>
    <property type="evidence" value="ECO:0007669"/>
    <property type="project" value="UniProtKB-EC"/>
</dbReference>
<sequence length="439" mass="48123">MAPGMLTEGNSCDCCYPDSGSSTPLTSLSSGSPPTSHIHQHHQHHHRHHRHHQNRSPQRTGESLYRIDLHTHIMPNSLPDLSAVPTSSGRSYAWPSFQPCKDGSGDVDMYSGAKFFRRVSPNCYDPATRAREMDAAGVDVQVLSTVPLLFCYDAPVEPAVVLARSLNEHIAGIAKQFPDRFVGLATVPLQDVDEAVRELTRSKELGLVGVQIGTSVPLPDGAVDLDDARLDDFWTACEVLDMAVFVHPLGYSWKEENEARWAKYWGSWLVGMPCETALAMHNLSSAGVFLRHPALRLCFAHAGGSFPALLGRIQHGFNCRPDLVAHSAGGITPTKHLASGNNIYIDSLVHDADLLDYVLRKIPSANMVLGSDYPFPLGEVPTAGEMLIGNGEEGQKLDSFMTWNQRAGVLAGNAIRLLNLDARFQQRYEQRLLAFNKGS</sequence>
<evidence type="ECO:0000259" key="13">
    <source>
        <dbReference type="Pfam" id="PF04909"/>
    </source>
</evidence>
<accession>A0A2P5I572</accession>
<keyword evidence="9 11" id="KW-0456">Lyase</keyword>
<evidence type="ECO:0000256" key="5">
    <source>
        <dbReference type="ARBA" id="ARBA00021214"/>
    </source>
</evidence>
<keyword evidence="6" id="KW-0479">Metal-binding</keyword>
<evidence type="ECO:0000256" key="10">
    <source>
        <dbReference type="ARBA" id="ARBA00031120"/>
    </source>
</evidence>
<dbReference type="EMBL" id="MAVT02000252">
    <property type="protein sequence ID" value="POS77657.1"/>
    <property type="molecule type" value="Genomic_DNA"/>
</dbReference>
<dbReference type="InterPro" id="IPR032465">
    <property type="entry name" value="ACMSD"/>
</dbReference>
<feature type="compositionally biased region" description="Basic residues" evidence="12">
    <location>
        <begin position="38"/>
        <end position="54"/>
    </location>
</feature>
<dbReference type="GO" id="GO:0046872">
    <property type="term" value="F:metal ion binding"/>
    <property type="evidence" value="ECO:0007669"/>
    <property type="project" value="UniProtKB-KW"/>
</dbReference>
<dbReference type="GO" id="GO:0016787">
    <property type="term" value="F:hydrolase activity"/>
    <property type="evidence" value="ECO:0007669"/>
    <property type="project" value="InterPro"/>
</dbReference>
<protein>
    <recommendedName>
        <fullName evidence="5">2-amino-3-carboxymuconate-6-semialdehyde decarboxylase</fullName>
        <ecNumber evidence="4">4.1.1.45</ecNumber>
    </recommendedName>
    <alternativeName>
        <fullName evidence="10">Picolinate carboxylase</fullName>
    </alternativeName>
</protein>
<dbReference type="OrthoDB" id="2832284at2759"/>
<evidence type="ECO:0000256" key="3">
    <source>
        <dbReference type="ARBA" id="ARBA00011245"/>
    </source>
</evidence>
<dbReference type="Gene3D" id="3.20.20.140">
    <property type="entry name" value="Metal-dependent hydrolases"/>
    <property type="match status" value="1"/>
</dbReference>
<evidence type="ECO:0000256" key="11">
    <source>
        <dbReference type="RuleBase" id="RU366045"/>
    </source>
</evidence>
<comment type="pathway">
    <text evidence="1">Secondary metabolite metabolism; quinolate metabolism.</text>
</comment>
<evidence type="ECO:0000313" key="14">
    <source>
        <dbReference type="EMBL" id="POS77657.1"/>
    </source>
</evidence>
<evidence type="ECO:0000256" key="4">
    <source>
        <dbReference type="ARBA" id="ARBA00012365"/>
    </source>
</evidence>
<evidence type="ECO:0000256" key="6">
    <source>
        <dbReference type="ARBA" id="ARBA00022723"/>
    </source>
</evidence>
<dbReference type="InterPro" id="IPR006680">
    <property type="entry name" value="Amidohydro-rel"/>
</dbReference>
<name>A0A2P5I572_DIAHE</name>
<dbReference type="PANTHER" id="PTHR21240">
    <property type="entry name" value="2-AMINO-3-CARBOXYLMUCONATE-6-SEMIALDEHYDE DECARBOXYLASE"/>
    <property type="match status" value="1"/>
</dbReference>
<dbReference type="AlphaFoldDB" id="A0A2P5I572"/>
<feature type="domain" description="Amidohydrolase-related" evidence="13">
    <location>
        <begin position="67"/>
        <end position="420"/>
    </location>
</feature>
<feature type="region of interest" description="Disordered" evidence="12">
    <location>
        <begin position="23"/>
        <end position="60"/>
    </location>
</feature>
<evidence type="ECO:0000256" key="8">
    <source>
        <dbReference type="ARBA" id="ARBA00022833"/>
    </source>
</evidence>
<evidence type="ECO:0000256" key="1">
    <source>
        <dbReference type="ARBA" id="ARBA00005079"/>
    </source>
</evidence>
<dbReference type="InParanoid" id="A0A2P5I572"/>
<dbReference type="Pfam" id="PF04909">
    <property type="entry name" value="Amidohydro_2"/>
    <property type="match status" value="1"/>
</dbReference>
<reference evidence="14" key="1">
    <citation type="submission" date="2017-09" db="EMBL/GenBank/DDBJ databases">
        <title>Polyketide synthases of a Diaporthe helianthi virulent isolate.</title>
        <authorList>
            <person name="Baroncelli R."/>
        </authorList>
    </citation>
    <scope>NUCLEOTIDE SEQUENCE [LARGE SCALE GENOMIC DNA]</scope>
    <source>
        <strain evidence="14">7/96</strain>
    </source>
</reference>
<evidence type="ECO:0000256" key="9">
    <source>
        <dbReference type="ARBA" id="ARBA00023239"/>
    </source>
</evidence>
<dbReference type="GO" id="GO:0019748">
    <property type="term" value="P:secondary metabolic process"/>
    <property type="evidence" value="ECO:0007669"/>
    <property type="project" value="TreeGrafter"/>
</dbReference>
<evidence type="ECO:0000313" key="15">
    <source>
        <dbReference type="Proteomes" id="UP000094444"/>
    </source>
</evidence>
<feature type="compositionally biased region" description="Low complexity" evidence="12">
    <location>
        <begin position="23"/>
        <end position="36"/>
    </location>
</feature>
<dbReference type="Proteomes" id="UP000094444">
    <property type="component" value="Unassembled WGS sequence"/>
</dbReference>
<evidence type="ECO:0000256" key="2">
    <source>
        <dbReference type="ARBA" id="ARBA00005871"/>
    </source>
</evidence>
<dbReference type="GO" id="GO:0005829">
    <property type="term" value="C:cytosol"/>
    <property type="evidence" value="ECO:0007669"/>
    <property type="project" value="TreeGrafter"/>
</dbReference>
<keyword evidence="8" id="KW-0862">Zinc</keyword>
<organism evidence="14 15">
    <name type="scientific">Diaporthe helianthi</name>
    <dbReference type="NCBI Taxonomy" id="158607"/>
    <lineage>
        <taxon>Eukaryota</taxon>
        <taxon>Fungi</taxon>
        <taxon>Dikarya</taxon>
        <taxon>Ascomycota</taxon>
        <taxon>Pezizomycotina</taxon>
        <taxon>Sordariomycetes</taxon>
        <taxon>Sordariomycetidae</taxon>
        <taxon>Diaporthales</taxon>
        <taxon>Diaporthaceae</taxon>
        <taxon>Diaporthe</taxon>
    </lineage>
</organism>
<dbReference type="SUPFAM" id="SSF51556">
    <property type="entry name" value="Metallo-dependent hydrolases"/>
    <property type="match status" value="1"/>
</dbReference>
<dbReference type="STRING" id="158607.A0A2P5I572"/>
<keyword evidence="7 11" id="KW-0210">Decarboxylase</keyword>
<proteinExistence type="inferred from homology"/>
<comment type="similarity">
    <text evidence="2">Belongs to the metallo-dependent hydrolases superfamily. ACMSD family.</text>
</comment>
<comment type="subunit">
    <text evidence="3">Monomer.</text>
</comment>
<dbReference type="InterPro" id="IPR032466">
    <property type="entry name" value="Metal_Hydrolase"/>
</dbReference>
<dbReference type="EC" id="4.1.1.45" evidence="4"/>
<evidence type="ECO:0000256" key="12">
    <source>
        <dbReference type="SAM" id="MobiDB-lite"/>
    </source>
</evidence>